<dbReference type="SUPFAM" id="SSF53474">
    <property type="entry name" value="alpha/beta-Hydrolases"/>
    <property type="match status" value="1"/>
</dbReference>
<dbReference type="GO" id="GO:0016042">
    <property type="term" value="P:lipid catabolic process"/>
    <property type="evidence" value="ECO:0007669"/>
    <property type="project" value="TreeGrafter"/>
</dbReference>
<evidence type="ECO:0000313" key="8">
    <source>
        <dbReference type="EMBL" id="UXP71885.1"/>
    </source>
</evidence>
<dbReference type="GO" id="GO:0016298">
    <property type="term" value="F:lipase activity"/>
    <property type="evidence" value="ECO:0007669"/>
    <property type="project" value="InterPro"/>
</dbReference>
<dbReference type="InterPro" id="IPR013818">
    <property type="entry name" value="Lipase"/>
</dbReference>
<dbReference type="Gene3D" id="3.40.50.1820">
    <property type="entry name" value="alpha/beta hydrolase"/>
    <property type="match status" value="1"/>
</dbReference>
<sequence length="335" mass="36007">MAVYIGLLSLFLAAVAAFPSDPVLIKLDDGLRYQHVQGPDGKLHLSDSWMKASDLEEVARFNPDRQNVYHLFTRENPSVSQPLLTGVEGLLGLTNYNPRRRTVVLVHGWLDNAASDFNTVLVPAFLAAEDLNVIVVDWSAGAGSINYFTALANTVPAGLSVSRFIAWLNQATSAVPSMYHLVGHSLGGHMVGIIGRNLGGEVAYITALDPAGPGWINNNDRFRPNDGAYTEVIHTNAGVLGFLATLGHADFYPNGGLGMPGCDSQECDHLRGIFYLAESLTSGGFNGRRCASYLTAMTGNCFLWGNLRMGGLVPKTGSSGIFYLETNASPPFSRN</sequence>
<gene>
    <name evidence="7" type="ORF">O3G_MSEX011755</name>
</gene>
<evidence type="ECO:0000256" key="1">
    <source>
        <dbReference type="ARBA" id="ARBA00004613"/>
    </source>
</evidence>
<reference evidence="7" key="1">
    <citation type="journal article" date="2016" name="Insect Biochem. Mol. Biol.">
        <title>Multifaceted biological insights from a draft genome sequence of the tobacco hornworm moth, Manduca sexta.</title>
        <authorList>
            <person name="Kanost M.R."/>
            <person name="Arrese E.L."/>
            <person name="Cao X."/>
            <person name="Chen Y.R."/>
            <person name="Chellapilla S."/>
            <person name="Goldsmith M.R."/>
            <person name="Grosse-Wilde E."/>
            <person name="Heckel D.G."/>
            <person name="Herndon N."/>
            <person name="Jiang H."/>
            <person name="Papanicolaou A."/>
            <person name="Qu J."/>
            <person name="Soulages J.L."/>
            <person name="Vogel H."/>
            <person name="Walters J."/>
            <person name="Waterhouse R.M."/>
            <person name="Ahn S.J."/>
            <person name="Almeida F.C."/>
            <person name="An C."/>
            <person name="Aqrawi P."/>
            <person name="Bretschneider A."/>
            <person name="Bryant W.B."/>
            <person name="Bucks S."/>
            <person name="Chao H."/>
            <person name="Chevignon G."/>
            <person name="Christen J.M."/>
            <person name="Clarke D.F."/>
            <person name="Dittmer N.T."/>
            <person name="Ferguson L.C.F."/>
            <person name="Garavelou S."/>
            <person name="Gordon K.H.J."/>
            <person name="Gunaratna R.T."/>
            <person name="Han Y."/>
            <person name="Hauser F."/>
            <person name="He Y."/>
            <person name="Heidel-Fischer H."/>
            <person name="Hirsh A."/>
            <person name="Hu Y."/>
            <person name="Jiang H."/>
            <person name="Kalra D."/>
            <person name="Klinner C."/>
            <person name="Konig C."/>
            <person name="Kovar C."/>
            <person name="Kroll A.R."/>
            <person name="Kuwar S.S."/>
            <person name="Lee S.L."/>
            <person name="Lehman R."/>
            <person name="Li K."/>
            <person name="Li Z."/>
            <person name="Liang H."/>
            <person name="Lovelace S."/>
            <person name="Lu Z."/>
            <person name="Mansfield J.H."/>
            <person name="McCulloch K.J."/>
            <person name="Mathew T."/>
            <person name="Morton B."/>
            <person name="Muzny D.M."/>
            <person name="Neunemann D."/>
            <person name="Ongeri F."/>
            <person name="Pauchet Y."/>
            <person name="Pu L.L."/>
            <person name="Pyrousis I."/>
            <person name="Rao X.J."/>
            <person name="Redding A."/>
            <person name="Roesel C."/>
            <person name="Sanchez-Gracia A."/>
            <person name="Schaack S."/>
            <person name="Shukla A."/>
            <person name="Tetreau G."/>
            <person name="Wang Y."/>
            <person name="Xiong G.H."/>
            <person name="Traut W."/>
            <person name="Walsh T.K."/>
            <person name="Worley K.C."/>
            <person name="Wu D."/>
            <person name="Wu W."/>
            <person name="Wu Y.Q."/>
            <person name="Zhang X."/>
            <person name="Zou Z."/>
            <person name="Zucker H."/>
            <person name="Briscoe A.D."/>
            <person name="Burmester T."/>
            <person name="Clem R.J."/>
            <person name="Feyereisen R."/>
            <person name="Grimmelikhuijzen C.J.P."/>
            <person name="Hamodrakas S.J."/>
            <person name="Hansson B.S."/>
            <person name="Huguet E."/>
            <person name="Jermiin L.S."/>
            <person name="Lan Q."/>
            <person name="Lehman H.K."/>
            <person name="Lorenzen M."/>
            <person name="Merzendorfer H."/>
            <person name="Michalopoulos I."/>
            <person name="Morton D.B."/>
            <person name="Muthukrishnan S."/>
            <person name="Oakeshott J.G."/>
            <person name="Palmer W."/>
            <person name="Park Y."/>
            <person name="Passarelli A.L."/>
            <person name="Rozas J."/>
            <person name="Schwartz L.M."/>
            <person name="Smith W."/>
            <person name="Southgate A."/>
            <person name="Vilcinskas A."/>
            <person name="Vogt R."/>
            <person name="Wang P."/>
            <person name="Werren J."/>
            <person name="Yu X.Q."/>
            <person name="Zhou J.J."/>
            <person name="Brown S.J."/>
            <person name="Scherer S.E."/>
            <person name="Richards S."/>
            <person name="Blissard G.W."/>
        </authorList>
    </citation>
    <scope>NUCLEOTIDE SEQUENCE</scope>
</reference>
<dbReference type="InterPro" id="IPR029058">
    <property type="entry name" value="AB_hydrolase_fold"/>
</dbReference>
<dbReference type="GO" id="GO:0017171">
    <property type="term" value="F:serine hydrolase activity"/>
    <property type="evidence" value="ECO:0007669"/>
    <property type="project" value="TreeGrafter"/>
</dbReference>
<dbReference type="EMBL" id="ON929103">
    <property type="protein sequence ID" value="UXP71885.1"/>
    <property type="molecule type" value="mRNA"/>
</dbReference>
<evidence type="ECO:0000256" key="5">
    <source>
        <dbReference type="SAM" id="SignalP"/>
    </source>
</evidence>
<reference evidence="7" key="2">
    <citation type="submission" date="2020-12" db="EMBL/GenBank/DDBJ databases">
        <authorList>
            <person name="Kanost M."/>
        </authorList>
    </citation>
    <scope>NUCLEOTIDE SEQUENCE</scope>
</reference>
<comment type="similarity">
    <text evidence="2 4">Belongs to the AB hydrolase superfamily. Lipase family.</text>
</comment>
<organism evidence="7 9">
    <name type="scientific">Manduca sexta</name>
    <name type="common">Tobacco hawkmoth</name>
    <name type="synonym">Tobacco hornworm</name>
    <dbReference type="NCBI Taxonomy" id="7130"/>
    <lineage>
        <taxon>Eukaryota</taxon>
        <taxon>Metazoa</taxon>
        <taxon>Ecdysozoa</taxon>
        <taxon>Arthropoda</taxon>
        <taxon>Hexapoda</taxon>
        <taxon>Insecta</taxon>
        <taxon>Pterygota</taxon>
        <taxon>Neoptera</taxon>
        <taxon>Endopterygota</taxon>
        <taxon>Lepidoptera</taxon>
        <taxon>Glossata</taxon>
        <taxon>Ditrysia</taxon>
        <taxon>Bombycoidea</taxon>
        <taxon>Sphingidae</taxon>
        <taxon>Sphinginae</taxon>
        <taxon>Sphingini</taxon>
        <taxon>Manduca</taxon>
    </lineage>
</organism>
<dbReference type="CDD" id="cd00707">
    <property type="entry name" value="Pancreat_lipase_like"/>
    <property type="match status" value="1"/>
</dbReference>
<accession>A0A922CVP5</accession>
<keyword evidence="9" id="KW-1185">Reference proteome</keyword>
<keyword evidence="5" id="KW-0732">Signal</keyword>
<proteinExistence type="evidence at transcript level"/>
<dbReference type="PRINTS" id="PR00821">
    <property type="entry name" value="TAGLIPASE"/>
</dbReference>
<evidence type="ECO:0000313" key="9">
    <source>
        <dbReference type="Proteomes" id="UP000791440"/>
    </source>
</evidence>
<reference evidence="8" key="3">
    <citation type="journal article" date="2022" name="Insect Sci.">
        <title>Genome-wide identification, classification, and expression profiling of serine esterases and other esterase-related proteins in the tobacco hornworm, Manduca sexta.</title>
        <authorList>
            <person name="Miao Z."/>
            <person name="Xiong C."/>
            <person name="Cao X."/>
            <person name="Shan T."/>
            <person name="Jin Q."/>
            <person name="Jiang H."/>
        </authorList>
    </citation>
    <scope>NUCLEOTIDE SEQUENCE</scope>
    <source>
        <strain evidence="8">NL11</strain>
    </source>
</reference>
<evidence type="ECO:0000256" key="4">
    <source>
        <dbReference type="RuleBase" id="RU004262"/>
    </source>
</evidence>
<dbReference type="Proteomes" id="UP000791440">
    <property type="component" value="Unassembled WGS sequence"/>
</dbReference>
<feature type="chain" id="PRO_5038276843" evidence="5">
    <location>
        <begin position="18"/>
        <end position="335"/>
    </location>
</feature>
<keyword evidence="3" id="KW-0964">Secreted</keyword>
<protein>
    <submittedName>
        <fullName evidence="8">Esterase</fullName>
    </submittedName>
</protein>
<evidence type="ECO:0000313" key="7">
    <source>
        <dbReference type="EMBL" id="KAG6460069.1"/>
    </source>
</evidence>
<feature type="domain" description="Lipase" evidence="6">
    <location>
        <begin position="67"/>
        <end position="332"/>
    </location>
</feature>
<evidence type="ECO:0000256" key="2">
    <source>
        <dbReference type="ARBA" id="ARBA00010701"/>
    </source>
</evidence>
<dbReference type="PANTHER" id="PTHR11610:SF173">
    <property type="entry name" value="LIPASE DOMAIN-CONTAINING PROTEIN-RELATED"/>
    <property type="match status" value="1"/>
</dbReference>
<evidence type="ECO:0000259" key="6">
    <source>
        <dbReference type="Pfam" id="PF00151"/>
    </source>
</evidence>
<feature type="signal peptide" evidence="5">
    <location>
        <begin position="1"/>
        <end position="17"/>
    </location>
</feature>
<dbReference type="GO" id="GO:0005615">
    <property type="term" value="C:extracellular space"/>
    <property type="evidence" value="ECO:0007669"/>
    <property type="project" value="TreeGrafter"/>
</dbReference>
<dbReference type="EMBL" id="JH668653">
    <property type="protein sequence ID" value="KAG6460069.1"/>
    <property type="molecule type" value="Genomic_DNA"/>
</dbReference>
<comment type="subcellular location">
    <subcellularLocation>
        <location evidence="1">Secreted</location>
    </subcellularLocation>
</comment>
<name>A0A922CVP5_MANSE</name>
<dbReference type="AlphaFoldDB" id="A0A922CVP5"/>
<dbReference type="Pfam" id="PF00151">
    <property type="entry name" value="Lipase"/>
    <property type="match status" value="1"/>
</dbReference>
<dbReference type="InterPro" id="IPR000734">
    <property type="entry name" value="TAG_lipase"/>
</dbReference>
<dbReference type="PANTHER" id="PTHR11610">
    <property type="entry name" value="LIPASE"/>
    <property type="match status" value="1"/>
</dbReference>
<dbReference type="InterPro" id="IPR033906">
    <property type="entry name" value="Lipase_N"/>
</dbReference>
<evidence type="ECO:0000256" key="3">
    <source>
        <dbReference type="ARBA" id="ARBA00022525"/>
    </source>
</evidence>